<keyword evidence="1" id="KW-0812">Transmembrane</keyword>
<feature type="transmembrane region" description="Helical" evidence="1">
    <location>
        <begin position="6"/>
        <end position="25"/>
    </location>
</feature>
<dbReference type="AlphaFoldDB" id="A0AAX3BFK3"/>
<protein>
    <recommendedName>
        <fullName evidence="4">Tetratricopeptide repeat protein</fullName>
    </recommendedName>
</protein>
<keyword evidence="1" id="KW-1133">Transmembrane helix</keyword>
<organism evidence="2 3">
    <name type="scientific">Thermospira aquatica</name>
    <dbReference type="NCBI Taxonomy" id="2828656"/>
    <lineage>
        <taxon>Bacteria</taxon>
        <taxon>Pseudomonadati</taxon>
        <taxon>Spirochaetota</taxon>
        <taxon>Spirochaetia</taxon>
        <taxon>Brevinematales</taxon>
        <taxon>Thermospiraceae</taxon>
        <taxon>Thermospira</taxon>
    </lineage>
</organism>
<dbReference type="RefSeq" id="WP_271436040.1">
    <property type="nucleotide sequence ID" value="NZ_CP073355.1"/>
</dbReference>
<keyword evidence="1" id="KW-0472">Membrane</keyword>
<accession>A0AAX3BFK3</accession>
<dbReference type="SUPFAM" id="SSF48452">
    <property type="entry name" value="TPR-like"/>
    <property type="match status" value="1"/>
</dbReference>
<name>A0AAX3BFK3_9SPIR</name>
<dbReference type="Proteomes" id="UP001056539">
    <property type="component" value="Chromosome"/>
</dbReference>
<dbReference type="Gene3D" id="1.25.40.10">
    <property type="entry name" value="Tetratricopeptide repeat domain"/>
    <property type="match status" value="2"/>
</dbReference>
<dbReference type="EMBL" id="CP073355">
    <property type="protein sequence ID" value="URA10908.1"/>
    <property type="molecule type" value="Genomic_DNA"/>
</dbReference>
<proteinExistence type="predicted"/>
<evidence type="ECO:0008006" key="4">
    <source>
        <dbReference type="Google" id="ProtNLM"/>
    </source>
</evidence>
<keyword evidence="3" id="KW-1185">Reference proteome</keyword>
<dbReference type="InterPro" id="IPR011990">
    <property type="entry name" value="TPR-like_helical_dom_sf"/>
</dbReference>
<evidence type="ECO:0000313" key="3">
    <source>
        <dbReference type="Proteomes" id="UP001056539"/>
    </source>
</evidence>
<reference evidence="2" key="2">
    <citation type="submission" date="2022-06" db="EMBL/GenBank/DDBJ databases">
        <title>Thermospira aquatica gen. nov., sp. nov.</title>
        <authorList>
            <person name="Ben Ali Gam Z."/>
            <person name="Labat M."/>
        </authorList>
    </citation>
    <scope>NUCLEOTIDE SEQUENCE</scope>
    <source>
        <strain evidence="2">F1F22</strain>
    </source>
</reference>
<reference evidence="2" key="1">
    <citation type="submission" date="2021-04" db="EMBL/GenBank/DDBJ databases">
        <authorList>
            <person name="Postec A."/>
        </authorList>
    </citation>
    <scope>NUCLEOTIDE SEQUENCE</scope>
    <source>
        <strain evidence="2">F1F22</strain>
    </source>
</reference>
<dbReference type="KEGG" id="taqu:KDW03_03655"/>
<sequence>MERKWIATFALSISIFAVIVAFFLWSEGYFRFLSSEGVGLSPISSLFSRSVSKSSSGEVEALVEVSSGQEENASFFEMQTNVMDITHEARYPQEVEVNLFREIQTAYDLQQYDRVFEKATSYLSSYPEGGYRFPILHLVSATLYKQRRLQEALQWCRQAIAEGIPAEYERVFASLVGYILKDSEVFDPALLGWMEQVYLRHPQDVSELVIGIAYQYLYKDEPKTALRYLQEAQGELAIIGRARAYLALANYPAVIQEYENFFAFYPASPRKEGVKLAFLRQTFYYAQRIASESPGVALEYYAKLFRFVDSNEAEEAFLQSVRLLHQMKKYDKALALSSQGLSNRNLSKDPDILLEKANILYEINQKHDALSTYQDFLMRYPSHLRAQEAKDWMTLISKELSLE</sequence>
<gene>
    <name evidence="2" type="ORF">KDW03_03655</name>
</gene>
<evidence type="ECO:0000256" key="1">
    <source>
        <dbReference type="SAM" id="Phobius"/>
    </source>
</evidence>
<evidence type="ECO:0000313" key="2">
    <source>
        <dbReference type="EMBL" id="URA10908.1"/>
    </source>
</evidence>